<dbReference type="RefSeq" id="WP_060604376.1">
    <property type="nucleotide sequence ID" value="NZ_FQZC01000002.1"/>
</dbReference>
<name>A0ABY1IGI4_9HYPH</name>
<evidence type="ECO:0000313" key="2">
    <source>
        <dbReference type="Proteomes" id="UP000184290"/>
    </source>
</evidence>
<protein>
    <recommendedName>
        <fullName evidence="3">Methyltransferase domain-containing protein</fullName>
    </recommendedName>
</protein>
<keyword evidence="2" id="KW-1185">Reference proteome</keyword>
<evidence type="ECO:0000313" key="1">
    <source>
        <dbReference type="EMBL" id="SHJ13917.1"/>
    </source>
</evidence>
<dbReference type="InterPro" id="IPR029063">
    <property type="entry name" value="SAM-dependent_MTases_sf"/>
</dbReference>
<accession>A0ABY1IGI4</accession>
<dbReference type="SUPFAM" id="SSF53335">
    <property type="entry name" value="S-adenosyl-L-methionine-dependent methyltransferases"/>
    <property type="match status" value="1"/>
</dbReference>
<evidence type="ECO:0008006" key="3">
    <source>
        <dbReference type="Google" id="ProtNLM"/>
    </source>
</evidence>
<comment type="caution">
    <text evidence="1">The sequence shown here is derived from an EMBL/GenBank/DDBJ whole genome shotgun (WGS) entry which is preliminary data.</text>
</comment>
<dbReference type="EMBL" id="FQZC01000002">
    <property type="protein sequence ID" value="SHJ13917.1"/>
    <property type="molecule type" value="Genomic_DNA"/>
</dbReference>
<proteinExistence type="predicted"/>
<sequence>MSGDFTSEWLTLREPADSRARNAGLLSRLVAIATELDIEDAVDLGCGTGATWRAMPADLAERLAWTMADRDALLLQEAGRQIGPRANVSYRSLELADLAAIPIPDRGLVTASALFDLCSQHWIDGFVPRITTSGAVLYAALTHDGRVSFAPESAADGLVCTAFEAHQRSDKGLGPAMGPDAAPYLAARLRDAGMNVLEAPSDWILTQADARLQRAYLDGYAAALHDDPSLPQGLLDGWLSHRFSSIDGGEASCVVGHCDILAWPRR</sequence>
<gene>
    <name evidence="1" type="ORF">SAMN02745911_1794</name>
</gene>
<dbReference type="Proteomes" id="UP000184290">
    <property type="component" value="Unassembled WGS sequence"/>
</dbReference>
<organism evidence="1 2">
    <name type="scientific">Aureimonas altamirensis DSM 21988</name>
    <dbReference type="NCBI Taxonomy" id="1121026"/>
    <lineage>
        <taxon>Bacteria</taxon>
        <taxon>Pseudomonadati</taxon>
        <taxon>Pseudomonadota</taxon>
        <taxon>Alphaproteobacteria</taxon>
        <taxon>Hyphomicrobiales</taxon>
        <taxon>Aurantimonadaceae</taxon>
        <taxon>Aureimonas</taxon>
    </lineage>
</organism>
<reference evidence="1 2" key="1">
    <citation type="submission" date="2016-11" db="EMBL/GenBank/DDBJ databases">
        <authorList>
            <person name="Varghese N."/>
            <person name="Submissions S."/>
        </authorList>
    </citation>
    <scope>NUCLEOTIDE SEQUENCE [LARGE SCALE GENOMIC DNA]</scope>
    <source>
        <strain evidence="1 2">DSM 21988</strain>
    </source>
</reference>